<dbReference type="EMBL" id="BMAW01071394">
    <property type="protein sequence ID" value="GFT77913.1"/>
    <property type="molecule type" value="Genomic_DNA"/>
</dbReference>
<comment type="caution">
    <text evidence="3">The sequence shown here is derived from an EMBL/GenBank/DDBJ whole genome shotgun (WGS) entry which is preliminary data.</text>
</comment>
<dbReference type="Gene3D" id="6.10.250.1630">
    <property type="match status" value="1"/>
</dbReference>
<feature type="non-terminal residue" evidence="3">
    <location>
        <position position="291"/>
    </location>
</feature>
<sequence length="291" mass="32159">LDQSVLEALPEDLRKEIIESCNSKTIQSSENSGINNFSPHPATSFTTEQHQVSETTCTTLKKGDSNHSIVSNKFYTDSPKLDESVLNALPEDLRKEILESCKKMTIQRSENSGISNFTQRISTSSMIKQHKDSHHSTDSNKLYADSPELDESVLNALPEDLKMEVLASYHDLYKKDYPAITTTKQQTSSFPSTSNQNQSLSISSESKQIPSTSLIPSISRENQSLIKSDTGLNKISTGEATASNVSSTFLCRLQGILSSQPEDVKLEVLKKYAPSTCNESFTPNSESSFKM</sequence>
<dbReference type="InterPro" id="IPR025527">
    <property type="entry name" value="HUWE1/Rev1_UBM"/>
</dbReference>
<evidence type="ECO:0000313" key="4">
    <source>
        <dbReference type="Proteomes" id="UP000887013"/>
    </source>
</evidence>
<name>A0A8X6PLQ8_NEPPI</name>
<accession>A0A8X6PLQ8</accession>
<keyword evidence="1" id="KW-0808">Transferase</keyword>
<protein>
    <submittedName>
        <fullName evidence="3">DNA repair protein REV1</fullName>
    </submittedName>
</protein>
<reference evidence="3" key="1">
    <citation type="submission" date="2020-08" db="EMBL/GenBank/DDBJ databases">
        <title>Multicomponent nature underlies the extraordinary mechanical properties of spider dragline silk.</title>
        <authorList>
            <person name="Kono N."/>
            <person name="Nakamura H."/>
            <person name="Mori M."/>
            <person name="Yoshida Y."/>
            <person name="Ohtoshi R."/>
            <person name="Malay A.D."/>
            <person name="Moran D.A.P."/>
            <person name="Tomita M."/>
            <person name="Numata K."/>
            <person name="Arakawa K."/>
        </authorList>
    </citation>
    <scope>NUCLEOTIDE SEQUENCE</scope>
</reference>
<keyword evidence="4" id="KW-1185">Reference proteome</keyword>
<feature type="non-terminal residue" evidence="3">
    <location>
        <position position="1"/>
    </location>
</feature>
<gene>
    <name evidence="3" type="primary">NCL1_45024</name>
    <name evidence="3" type="ORF">NPIL_577791</name>
</gene>
<dbReference type="AlphaFoldDB" id="A0A8X6PLQ8"/>
<dbReference type="Pfam" id="PF14377">
    <property type="entry name" value="UBM"/>
    <property type="match status" value="3"/>
</dbReference>
<dbReference type="GO" id="GO:0016740">
    <property type="term" value="F:transferase activity"/>
    <property type="evidence" value="ECO:0007669"/>
    <property type="project" value="UniProtKB-KW"/>
</dbReference>
<organism evidence="3 4">
    <name type="scientific">Nephila pilipes</name>
    <name type="common">Giant wood spider</name>
    <name type="synonym">Nephila maculata</name>
    <dbReference type="NCBI Taxonomy" id="299642"/>
    <lineage>
        <taxon>Eukaryota</taxon>
        <taxon>Metazoa</taxon>
        <taxon>Ecdysozoa</taxon>
        <taxon>Arthropoda</taxon>
        <taxon>Chelicerata</taxon>
        <taxon>Arachnida</taxon>
        <taxon>Araneae</taxon>
        <taxon>Araneomorphae</taxon>
        <taxon>Entelegynae</taxon>
        <taxon>Araneoidea</taxon>
        <taxon>Nephilidae</taxon>
        <taxon>Nephila</taxon>
    </lineage>
</organism>
<evidence type="ECO:0000256" key="1">
    <source>
        <dbReference type="ARBA" id="ARBA00022679"/>
    </source>
</evidence>
<feature type="region of interest" description="Disordered" evidence="2">
    <location>
        <begin position="184"/>
        <end position="208"/>
    </location>
</feature>
<evidence type="ECO:0000313" key="3">
    <source>
        <dbReference type="EMBL" id="GFT77913.1"/>
    </source>
</evidence>
<dbReference type="Proteomes" id="UP000887013">
    <property type="component" value="Unassembled WGS sequence"/>
</dbReference>
<evidence type="ECO:0000256" key="2">
    <source>
        <dbReference type="SAM" id="MobiDB-lite"/>
    </source>
</evidence>
<proteinExistence type="predicted"/>